<evidence type="ECO:0000313" key="5">
    <source>
        <dbReference type="Proteomes" id="UP001583186"/>
    </source>
</evidence>
<protein>
    <recommendedName>
        <fullName evidence="3">Glucose-methanol-choline oxidoreductase N-terminal domain-containing protein</fullName>
    </recommendedName>
</protein>
<keyword evidence="2" id="KW-0732">Signal</keyword>
<keyword evidence="5" id="KW-1185">Reference proteome</keyword>
<dbReference type="Gene3D" id="3.30.560.10">
    <property type="entry name" value="Glucose Oxidase, domain 3"/>
    <property type="match status" value="1"/>
</dbReference>
<dbReference type="PIRSF" id="PIRSF000137">
    <property type="entry name" value="Alcohol_oxidase"/>
    <property type="match status" value="1"/>
</dbReference>
<dbReference type="EMBL" id="JAWCUI010000024">
    <property type="protein sequence ID" value="KAL1896099.1"/>
    <property type="molecule type" value="Genomic_DNA"/>
</dbReference>
<evidence type="ECO:0000313" key="4">
    <source>
        <dbReference type="EMBL" id="KAL1896099.1"/>
    </source>
</evidence>
<dbReference type="PANTHER" id="PTHR11552:SF80">
    <property type="entry name" value="GMC OXIDOREDUCTASE"/>
    <property type="match status" value="1"/>
</dbReference>
<dbReference type="PANTHER" id="PTHR11552">
    <property type="entry name" value="GLUCOSE-METHANOL-CHOLINE GMC OXIDOREDUCTASE"/>
    <property type="match status" value="1"/>
</dbReference>
<dbReference type="InterPro" id="IPR036188">
    <property type="entry name" value="FAD/NAD-bd_sf"/>
</dbReference>
<feature type="signal peptide" evidence="2">
    <location>
        <begin position="1"/>
        <end position="28"/>
    </location>
</feature>
<evidence type="ECO:0000259" key="3">
    <source>
        <dbReference type="PROSITE" id="PS00624"/>
    </source>
</evidence>
<name>A0ABR3Z750_9PEZI</name>
<dbReference type="Pfam" id="PF05199">
    <property type="entry name" value="GMC_oxred_C"/>
    <property type="match status" value="1"/>
</dbReference>
<feature type="domain" description="Glucose-methanol-choline oxidoreductase N-terminal" evidence="3">
    <location>
        <begin position="364"/>
        <end position="378"/>
    </location>
</feature>
<gene>
    <name evidence="4" type="ORF">Sste5346_004839</name>
</gene>
<reference evidence="4 5" key="1">
    <citation type="journal article" date="2024" name="IMA Fungus">
        <title>IMA Genome - F19 : A genome assembly and annotation guide to empower mycologists, including annotated draft genome sequences of Ceratocystis pirilliformis, Diaporthe australafricana, Fusarium ophioides, Paecilomyces lecythidis, and Sporothrix stenoceras.</title>
        <authorList>
            <person name="Aylward J."/>
            <person name="Wilson A.M."/>
            <person name="Visagie C.M."/>
            <person name="Spraker J."/>
            <person name="Barnes I."/>
            <person name="Buitendag C."/>
            <person name="Ceriani C."/>
            <person name="Del Mar Angel L."/>
            <person name="du Plessis D."/>
            <person name="Fuchs T."/>
            <person name="Gasser K."/>
            <person name="Kramer D."/>
            <person name="Li W."/>
            <person name="Munsamy K."/>
            <person name="Piso A."/>
            <person name="Price J.L."/>
            <person name="Sonnekus B."/>
            <person name="Thomas C."/>
            <person name="van der Nest A."/>
            <person name="van Dijk A."/>
            <person name="van Heerden A."/>
            <person name="van Vuuren N."/>
            <person name="Yilmaz N."/>
            <person name="Duong T.A."/>
            <person name="van der Merwe N.A."/>
            <person name="Wingfield M.J."/>
            <person name="Wingfield B.D."/>
        </authorList>
    </citation>
    <scope>NUCLEOTIDE SEQUENCE [LARGE SCALE GENOMIC DNA]</scope>
    <source>
        <strain evidence="4 5">CMW 5346</strain>
    </source>
</reference>
<dbReference type="InterPro" id="IPR007867">
    <property type="entry name" value="GMC_OxRtase_C"/>
</dbReference>
<evidence type="ECO:0000256" key="2">
    <source>
        <dbReference type="SAM" id="SignalP"/>
    </source>
</evidence>
<sequence length="651" mass="70497">MHSQRSNTGCLRQILPLALLALAGTSAATDDCLSPPVSAGTYDYIVVGSGPGGGILGVNLAKAGYSVLMLEAGGDSDPQSNYDPATTWDFFAKRYPEGSPYVDKYVRQTWRTPENNYWVGLSGAPAGSELLGTYYPRGATLGGSSMINYMCTWLPSDSDWDYHYEVTGDASWKAENMHKVFQRIEHNNYLVRGSKEADGHGFDGFFQTGMDGRINGVPDPTLEGNSVMHIYADDFNVTDPHYSNMSALLTRDSNERSPDRDTTQSVYGLVRHVYANNTRYSSRYYVQEELANKKTNLTLSMHSLATRVVFDKSGSTVGEKPRATAVEFSVGTALYSGDRRQAYVRSTRTCKIAKARREVIVAGGAFNSPQLLMLSGVGPAAELKKFKIPLVHDLPGVGQHLMDNQEMPIVGSGFAGDGEATVAMTRSQHAPYGGGKERDVFLMGGQDFVFRGFFPDNQTNTNLLPPDPPQAYGVSIVKGSTGRKGYVKLRSASAFDVPEINFNLYTDGAKDADLLAMKDIVAWVRTVYARTNITAVEPPCKKAAGAVTKTGTGTETGPNACDAEDELWIYQNTFGHHPVSTNHIGADDDALAVLDSKFRVRGVAGLRVVDASAFARIPGVFPVAPTFIISQKASDDMLEELKGGKAIAPLV</sequence>
<dbReference type="SUPFAM" id="SSF51905">
    <property type="entry name" value="FAD/NAD(P)-binding domain"/>
    <property type="match status" value="1"/>
</dbReference>
<dbReference type="InterPro" id="IPR012132">
    <property type="entry name" value="GMC_OxRdtase"/>
</dbReference>
<dbReference type="InterPro" id="IPR000172">
    <property type="entry name" value="GMC_OxRdtase_N"/>
</dbReference>
<accession>A0ABR3Z750</accession>
<comment type="similarity">
    <text evidence="1">Belongs to the GMC oxidoreductase family.</text>
</comment>
<dbReference type="Gene3D" id="3.50.50.60">
    <property type="entry name" value="FAD/NAD(P)-binding domain"/>
    <property type="match status" value="2"/>
</dbReference>
<evidence type="ECO:0000256" key="1">
    <source>
        <dbReference type="ARBA" id="ARBA00010790"/>
    </source>
</evidence>
<proteinExistence type="inferred from homology"/>
<dbReference type="Pfam" id="PF00732">
    <property type="entry name" value="GMC_oxred_N"/>
    <property type="match status" value="1"/>
</dbReference>
<comment type="caution">
    <text evidence="4">The sequence shown here is derived from an EMBL/GenBank/DDBJ whole genome shotgun (WGS) entry which is preliminary data.</text>
</comment>
<feature type="chain" id="PRO_5045168596" description="Glucose-methanol-choline oxidoreductase N-terminal domain-containing protein" evidence="2">
    <location>
        <begin position="29"/>
        <end position="651"/>
    </location>
</feature>
<dbReference type="Proteomes" id="UP001583186">
    <property type="component" value="Unassembled WGS sequence"/>
</dbReference>
<dbReference type="PROSITE" id="PS00624">
    <property type="entry name" value="GMC_OXRED_2"/>
    <property type="match status" value="1"/>
</dbReference>
<organism evidence="4 5">
    <name type="scientific">Sporothrix stenoceras</name>
    <dbReference type="NCBI Taxonomy" id="5173"/>
    <lineage>
        <taxon>Eukaryota</taxon>
        <taxon>Fungi</taxon>
        <taxon>Dikarya</taxon>
        <taxon>Ascomycota</taxon>
        <taxon>Pezizomycotina</taxon>
        <taxon>Sordariomycetes</taxon>
        <taxon>Sordariomycetidae</taxon>
        <taxon>Ophiostomatales</taxon>
        <taxon>Ophiostomataceae</taxon>
        <taxon>Sporothrix</taxon>
    </lineage>
</organism>